<accession>A0A928USU5</accession>
<evidence type="ECO:0000256" key="1">
    <source>
        <dbReference type="SAM" id="MobiDB-lite"/>
    </source>
</evidence>
<evidence type="ECO:0008006" key="4">
    <source>
        <dbReference type="Google" id="ProtNLM"/>
    </source>
</evidence>
<organism evidence="2 3">
    <name type="scientific">Sphingobacterium hungaricum</name>
    <dbReference type="NCBI Taxonomy" id="2082723"/>
    <lineage>
        <taxon>Bacteria</taxon>
        <taxon>Pseudomonadati</taxon>
        <taxon>Bacteroidota</taxon>
        <taxon>Sphingobacteriia</taxon>
        <taxon>Sphingobacteriales</taxon>
        <taxon>Sphingobacteriaceae</taxon>
        <taxon>Sphingobacterium</taxon>
    </lineage>
</organism>
<evidence type="ECO:0000313" key="2">
    <source>
        <dbReference type="EMBL" id="MBE8712681.1"/>
    </source>
</evidence>
<reference evidence="2" key="1">
    <citation type="submission" date="2018-02" db="EMBL/GenBank/DDBJ databases">
        <authorList>
            <person name="Vasarhelyi B.M."/>
            <person name="Deshmukh S."/>
            <person name="Balint B."/>
            <person name="Kukolya J."/>
        </authorList>
    </citation>
    <scope>NUCLEOTIDE SEQUENCE</scope>
    <source>
        <strain evidence="2">KB22</strain>
    </source>
</reference>
<dbReference type="EMBL" id="PRDK01000002">
    <property type="protein sequence ID" value="MBE8712681.1"/>
    <property type="molecule type" value="Genomic_DNA"/>
</dbReference>
<sequence>MCWVGSGYPDITDEVDDTGGGGSGSLGENPRVYDCVRILNGSAYIDKCGKCVGGTTGIKSCVDNFNEKIDDEELPDCMEEVLNSLRKLSGNSVADIIQKFAGEVPGYNLKFAQELKNGADGLTRVAWVNNVIKDGYVTINFNTNRDVLKNVTDMATATTILHESVHAFLYTYYKDDPKSATATYPELFKKYIFKKAGINSNTTQHN</sequence>
<dbReference type="Proteomes" id="UP000616201">
    <property type="component" value="Unassembled WGS sequence"/>
</dbReference>
<feature type="region of interest" description="Disordered" evidence="1">
    <location>
        <begin position="1"/>
        <end position="25"/>
    </location>
</feature>
<protein>
    <recommendedName>
        <fullName evidence="4">SprT-like family protein</fullName>
    </recommendedName>
</protein>
<keyword evidence="3" id="KW-1185">Reference proteome</keyword>
<comment type="caution">
    <text evidence="2">The sequence shown here is derived from an EMBL/GenBank/DDBJ whole genome shotgun (WGS) entry which is preliminary data.</text>
</comment>
<dbReference type="AlphaFoldDB" id="A0A928USU5"/>
<gene>
    <name evidence="2" type="ORF">C4F49_03165</name>
</gene>
<name>A0A928USU5_9SPHI</name>
<proteinExistence type="predicted"/>
<evidence type="ECO:0000313" key="3">
    <source>
        <dbReference type="Proteomes" id="UP000616201"/>
    </source>
</evidence>
<dbReference type="RefSeq" id="WP_196936591.1">
    <property type="nucleotide sequence ID" value="NZ_MU158698.1"/>
</dbReference>